<comment type="caution">
    <text evidence="1">The sequence shown here is derived from an EMBL/GenBank/DDBJ whole genome shotgun (WGS) entry which is preliminary data.</text>
</comment>
<evidence type="ECO:0000313" key="2">
    <source>
        <dbReference type="Proteomes" id="UP000827976"/>
    </source>
</evidence>
<name>A0ACB7VQU5_DIOAL</name>
<organism evidence="1 2">
    <name type="scientific">Dioscorea alata</name>
    <name type="common">Purple yam</name>
    <dbReference type="NCBI Taxonomy" id="55571"/>
    <lineage>
        <taxon>Eukaryota</taxon>
        <taxon>Viridiplantae</taxon>
        <taxon>Streptophyta</taxon>
        <taxon>Embryophyta</taxon>
        <taxon>Tracheophyta</taxon>
        <taxon>Spermatophyta</taxon>
        <taxon>Magnoliopsida</taxon>
        <taxon>Liliopsida</taxon>
        <taxon>Dioscoreales</taxon>
        <taxon>Dioscoreaceae</taxon>
        <taxon>Dioscorea</taxon>
    </lineage>
</organism>
<proteinExistence type="predicted"/>
<reference evidence="2" key="1">
    <citation type="journal article" date="2022" name="Nat. Commun.">
        <title>Chromosome evolution and the genetic basis of agronomically important traits in greater yam.</title>
        <authorList>
            <person name="Bredeson J.V."/>
            <person name="Lyons J.B."/>
            <person name="Oniyinde I.O."/>
            <person name="Okereke N.R."/>
            <person name="Kolade O."/>
            <person name="Nnabue I."/>
            <person name="Nwadili C.O."/>
            <person name="Hribova E."/>
            <person name="Parker M."/>
            <person name="Nwogha J."/>
            <person name="Shu S."/>
            <person name="Carlson J."/>
            <person name="Kariba R."/>
            <person name="Muthemba S."/>
            <person name="Knop K."/>
            <person name="Barton G.J."/>
            <person name="Sherwood A.V."/>
            <person name="Lopez-Montes A."/>
            <person name="Asiedu R."/>
            <person name="Jamnadass R."/>
            <person name="Muchugi A."/>
            <person name="Goodstein D."/>
            <person name="Egesi C.N."/>
            <person name="Featherston J."/>
            <person name="Asfaw A."/>
            <person name="Simpson G.G."/>
            <person name="Dolezel J."/>
            <person name="Hendre P.S."/>
            <person name="Van Deynze A."/>
            <person name="Kumar P.L."/>
            <person name="Obidiegwu J.E."/>
            <person name="Bhattacharjee R."/>
            <person name="Rokhsar D.S."/>
        </authorList>
    </citation>
    <scope>NUCLEOTIDE SEQUENCE [LARGE SCALE GENOMIC DNA]</scope>
    <source>
        <strain evidence="2">cv. TDa95/00328</strain>
    </source>
</reference>
<accession>A0ACB7VQU5</accession>
<sequence>MSSVDETRDGCCKRKGTKSISGSKKAGIKFPIGRIARFLKVGIYSKYVNTKAWVYLSAVLEYLVSYVLELAGNEVRYKMKKRIQPRQIQLIVRNDKELRKLLGSVTIPGGGVLPNIYPNLSHK</sequence>
<evidence type="ECO:0000313" key="1">
    <source>
        <dbReference type="EMBL" id="KAH7676832.1"/>
    </source>
</evidence>
<dbReference type="Proteomes" id="UP000827976">
    <property type="component" value="Chromosome 7"/>
</dbReference>
<dbReference type="EMBL" id="CM037017">
    <property type="protein sequence ID" value="KAH7676832.1"/>
    <property type="molecule type" value="Genomic_DNA"/>
</dbReference>
<keyword evidence="2" id="KW-1185">Reference proteome</keyword>
<gene>
    <name evidence="1" type="ORF">IHE45_07G043400</name>
</gene>
<protein>
    <submittedName>
        <fullName evidence="1">Histone H2A protein</fullName>
    </submittedName>
</protein>